<dbReference type="GeneID" id="77923875"/>
<accession>A0AAE7WUQ5</accession>
<proteinExistence type="predicted"/>
<dbReference type="EMBL" id="MZ592920">
    <property type="protein sequence ID" value="QYW05804.1"/>
    <property type="molecule type" value="Genomic_DNA"/>
</dbReference>
<evidence type="ECO:0000313" key="2">
    <source>
        <dbReference type="Proteomes" id="UP000828797"/>
    </source>
</evidence>
<keyword evidence="2" id="KW-1185">Reference proteome</keyword>
<protein>
    <submittedName>
        <fullName evidence="1">DNA primase</fullName>
    </submittedName>
</protein>
<dbReference type="RefSeq" id="YP_010648436.1">
    <property type="nucleotide sequence ID" value="NC_070758.1"/>
</dbReference>
<dbReference type="RefSeq" id="YP_010648392.1">
    <property type="nucleotide sequence ID" value="NC_070758.1"/>
</dbReference>
<organism evidence="1 2">
    <name type="scientific">Vibrio phage vB_VpaP_G1</name>
    <dbReference type="NCBI Taxonomy" id="2862773"/>
    <lineage>
        <taxon>Viruses</taxon>
        <taxon>Duplodnaviria</taxon>
        <taxon>Heunggongvirae</taxon>
        <taxon>Uroviricota</taxon>
        <taxon>Caudoviricetes</taxon>
        <taxon>Autographivirales</taxon>
        <taxon>Youngvirus</taxon>
        <taxon>Youngvirus G1</taxon>
    </lineage>
</organism>
<evidence type="ECO:0000313" key="1">
    <source>
        <dbReference type="EMBL" id="QYW05848.1"/>
    </source>
</evidence>
<dbReference type="Proteomes" id="UP000828797">
    <property type="component" value="Segment"/>
</dbReference>
<name>A0AAE7WUQ5_9CAUD</name>
<sequence length="233" mass="26450">MHDGGVMKYLENRHWLPYAQLLAAGESDKVPHVGCGDRPSLFVINDADSYWAYCHRCRCSGRVDKQYQRIKMKAPDKTGWYPKEIIPFMKAVVDNPRQYTDMLKRTGLATYVTLLRYSADTMRVYFPDDSGNYLGLDVTGQATARWYAPTKRAVMYVNGDSTVVVTQSILTYLEAVRAGHSAAYASNQQGRKALYAWIARSDYECVSVKSSEKDALAYILKELRAIVPVKYKD</sequence>
<dbReference type="KEGG" id="vg:77923831"/>
<dbReference type="GeneID" id="77923831"/>
<reference evidence="1" key="1">
    <citation type="submission" date="2021-07" db="EMBL/GenBank/DDBJ databases">
        <authorList>
            <person name="Wang J."/>
            <person name="Yang M."/>
        </authorList>
    </citation>
    <scope>NUCLEOTIDE SEQUENCE</scope>
</reference>
<dbReference type="KEGG" id="vg:77923875"/>
<dbReference type="EMBL" id="MZ592920">
    <property type="protein sequence ID" value="QYW05848.1"/>
    <property type="molecule type" value="Genomic_DNA"/>
</dbReference>